<feature type="transmembrane region" description="Helical" evidence="1">
    <location>
        <begin position="398"/>
        <end position="418"/>
    </location>
</feature>
<feature type="chain" id="PRO_5027777366" evidence="2">
    <location>
        <begin position="19"/>
        <end position="626"/>
    </location>
</feature>
<feature type="transmembrane region" description="Helical" evidence="1">
    <location>
        <begin position="450"/>
        <end position="468"/>
    </location>
</feature>
<feature type="transmembrane region" description="Helical" evidence="1">
    <location>
        <begin position="224"/>
        <end position="245"/>
    </location>
</feature>
<keyword evidence="1" id="KW-0812">Transmembrane</keyword>
<protein>
    <submittedName>
        <fullName evidence="4">Nose resistant to fluoxetine protein 6-like isoform X1</fullName>
    </submittedName>
</protein>
<dbReference type="FunCoup" id="A0A6P7GEU4">
    <property type="interactions" value="10"/>
</dbReference>
<dbReference type="InterPro" id="IPR052728">
    <property type="entry name" value="O2_lipid_transport_reg"/>
</dbReference>
<keyword evidence="2" id="KW-0732">Signal</keyword>
<feature type="domain" description="Acyltransferase 3" evidence="3">
    <location>
        <begin position="217"/>
        <end position="595"/>
    </location>
</feature>
<feature type="transmembrane region" description="Helical" evidence="1">
    <location>
        <begin position="480"/>
        <end position="504"/>
    </location>
</feature>
<keyword evidence="1" id="KW-0472">Membrane</keyword>
<feature type="signal peptide" evidence="2">
    <location>
        <begin position="1"/>
        <end position="18"/>
    </location>
</feature>
<dbReference type="InParanoid" id="A0A6P7GEU4"/>
<dbReference type="Pfam" id="PF01757">
    <property type="entry name" value="Acyl_transf_3"/>
    <property type="match status" value="1"/>
</dbReference>
<dbReference type="AlphaFoldDB" id="A0A6P7GEU4"/>
<name>A0A6P7GEU4_DIAVI</name>
<accession>A0A6P7GEU4</accession>
<evidence type="ECO:0000256" key="1">
    <source>
        <dbReference type="SAM" id="Phobius"/>
    </source>
</evidence>
<proteinExistence type="predicted"/>
<gene>
    <name evidence="4" type="primary">LOC114341497</name>
</gene>
<feature type="transmembrane region" description="Helical" evidence="1">
    <location>
        <begin position="516"/>
        <end position="537"/>
    </location>
</feature>
<dbReference type="InterPro" id="IPR002656">
    <property type="entry name" value="Acyl_transf_3_dom"/>
</dbReference>
<evidence type="ECO:0000256" key="2">
    <source>
        <dbReference type="SAM" id="SignalP"/>
    </source>
</evidence>
<dbReference type="PANTHER" id="PTHR11161">
    <property type="entry name" value="O-ACYLTRANSFERASE"/>
    <property type="match status" value="1"/>
</dbReference>
<keyword evidence="1" id="KW-1133">Transmembrane helix</keyword>
<reference evidence="4" key="1">
    <citation type="submission" date="2025-08" db="UniProtKB">
        <authorList>
            <consortium name="RefSeq"/>
        </authorList>
    </citation>
    <scope>IDENTIFICATION</scope>
    <source>
        <tissue evidence="4">Whole insect</tissue>
    </source>
</reference>
<feature type="transmembrane region" description="Helical" evidence="1">
    <location>
        <begin position="265"/>
        <end position="285"/>
    </location>
</feature>
<feature type="transmembrane region" description="Helical" evidence="1">
    <location>
        <begin position="588"/>
        <end position="612"/>
    </location>
</feature>
<dbReference type="PANTHER" id="PTHR11161:SF72">
    <property type="entry name" value="FI21449P1"/>
    <property type="match status" value="1"/>
</dbReference>
<dbReference type="GO" id="GO:0016747">
    <property type="term" value="F:acyltransferase activity, transferring groups other than amino-acyl groups"/>
    <property type="evidence" value="ECO:0007669"/>
    <property type="project" value="InterPro"/>
</dbReference>
<sequence length="626" mass="72505">MLFQIFIVIVFSNNFVNCRISDGEYALMPTLFHLDDYDECMLLNEKALYCTFRFELQPLSVDNVSDILWIVLQNVSSDPRNYRHDHLRHGICVPKTCNNITFSKNLTMLEENIEACYNNKYKESGLKGCVHNLNCNTNVSKYQYDFYDILIGVIFISYTLLIILSSFYEGIARYQKQAVYEKMFSSTGRKIIAAFSIPKNWHRLKAPNKNEDAEKLRSINGIRFYTMICVILAHTIMVTFAGPVANTRYTEQLTDNTLNMFLANGNYAVQTFFLISGWLLSYHFFDMMKDHKVFHLKNVFLGIINRYVRLTPTLVAVIAIQSSWLVHVGQGPSWDNIVGEEYKNCRQNWWTNILYINNYVNKNNMCLVQTWYIAADTQLYIFSLILLTVIWKYENKVKYILGITMAIGLLIPGLVAFFKNHEIIIRQYPEILYEMKGVKQPVWHDLYSSGYSNITGYTIGLTFGYIFYKYKDKVVNVNKFHTTLWWIFTLGTCNFVVLIAAQMYSPSYKSSAVASAFYWALGKNVFAIGIAVTIYGFTRKVGWFARWICEWKAISVMGRLTYSTYIVHSSVIRIRGGFIRSPLFVNDYLLLMTALGDISLSYLVGTVVCLMFEMPMSTLQKLIMPK</sequence>
<evidence type="ECO:0000313" key="4">
    <source>
        <dbReference type="RefSeq" id="XP_028148101.1"/>
    </source>
</evidence>
<feature type="transmembrane region" description="Helical" evidence="1">
    <location>
        <begin position="146"/>
        <end position="168"/>
    </location>
</feature>
<evidence type="ECO:0000259" key="3">
    <source>
        <dbReference type="Pfam" id="PF01757"/>
    </source>
</evidence>
<dbReference type="RefSeq" id="XP_028148101.1">
    <property type="nucleotide sequence ID" value="XM_028292300.1"/>
</dbReference>
<feature type="transmembrane region" description="Helical" evidence="1">
    <location>
        <begin position="371"/>
        <end position="391"/>
    </location>
</feature>
<organism evidence="4">
    <name type="scientific">Diabrotica virgifera virgifera</name>
    <name type="common">western corn rootworm</name>
    <dbReference type="NCBI Taxonomy" id="50390"/>
    <lineage>
        <taxon>Eukaryota</taxon>
        <taxon>Metazoa</taxon>
        <taxon>Ecdysozoa</taxon>
        <taxon>Arthropoda</taxon>
        <taxon>Hexapoda</taxon>
        <taxon>Insecta</taxon>
        <taxon>Pterygota</taxon>
        <taxon>Neoptera</taxon>
        <taxon>Endopterygota</taxon>
        <taxon>Coleoptera</taxon>
        <taxon>Polyphaga</taxon>
        <taxon>Cucujiformia</taxon>
        <taxon>Chrysomeloidea</taxon>
        <taxon>Chrysomelidae</taxon>
        <taxon>Galerucinae</taxon>
        <taxon>Diabroticina</taxon>
        <taxon>Diabroticites</taxon>
        <taxon>Diabrotica</taxon>
    </lineage>
</organism>